<proteinExistence type="predicted"/>
<evidence type="ECO:0000313" key="2">
    <source>
        <dbReference type="Proteomes" id="UP000675781"/>
    </source>
</evidence>
<keyword evidence="2" id="KW-1185">Reference proteome</keyword>
<sequence length="194" mass="21464">MSTSRALPILRTADLQVAYAAVERLLRLVIPLKGFYVSAEAQALTLDEAQRMALAFPEATIAPCDPHWPEFNDEIRELVAAGDPRVLGALPVTLTLDQRPVGSIEEAFLKITGTGWASIKWSWFQWPAVAELGLEPRGKDAFVQIVINSRDVMSEIPAADHTVFIHLRGEDDTRAEWLARQVGLQPIGPWENGL</sequence>
<protein>
    <submittedName>
        <fullName evidence="1">Uncharacterized protein</fullName>
    </submittedName>
</protein>
<organism evidence="1 2">
    <name type="scientific">Actinospica durhamensis</name>
    <dbReference type="NCBI Taxonomy" id="1508375"/>
    <lineage>
        <taxon>Bacteria</taxon>
        <taxon>Bacillati</taxon>
        <taxon>Actinomycetota</taxon>
        <taxon>Actinomycetes</taxon>
        <taxon>Catenulisporales</taxon>
        <taxon>Actinospicaceae</taxon>
        <taxon>Actinospica</taxon>
    </lineage>
</organism>
<evidence type="ECO:0000313" key="1">
    <source>
        <dbReference type="EMBL" id="MBR7835855.1"/>
    </source>
</evidence>
<dbReference type="Proteomes" id="UP000675781">
    <property type="component" value="Unassembled WGS sequence"/>
</dbReference>
<dbReference type="EMBL" id="JAGSOG010000112">
    <property type="protein sequence ID" value="MBR7835855.1"/>
    <property type="molecule type" value="Genomic_DNA"/>
</dbReference>
<comment type="caution">
    <text evidence="1">The sequence shown here is derived from an EMBL/GenBank/DDBJ whole genome shotgun (WGS) entry which is preliminary data.</text>
</comment>
<dbReference type="AlphaFoldDB" id="A0A941ER10"/>
<gene>
    <name evidence="1" type="ORF">KDL01_21455</name>
</gene>
<dbReference type="RefSeq" id="WP_212530345.1">
    <property type="nucleotide sequence ID" value="NZ_JAGSOG010000112.1"/>
</dbReference>
<name>A0A941ER10_9ACTN</name>
<accession>A0A941ER10</accession>
<reference evidence="1" key="1">
    <citation type="submission" date="2021-04" db="EMBL/GenBank/DDBJ databases">
        <title>Genome based classification of Actinospica acidithermotolerans sp. nov., an actinobacterium isolated from an Indonesian hot spring.</title>
        <authorList>
            <person name="Kusuma A.B."/>
            <person name="Putra K.E."/>
            <person name="Nafisah S."/>
            <person name="Loh J."/>
            <person name="Nouioui I."/>
            <person name="Goodfellow M."/>
        </authorList>
    </citation>
    <scope>NUCLEOTIDE SEQUENCE</scope>
    <source>
        <strain evidence="1">CSCA 57</strain>
    </source>
</reference>